<dbReference type="AlphaFoldDB" id="A0AAV1ZTF0"/>
<accession>A0AAV1ZTF0</accession>
<dbReference type="GO" id="GO:0005576">
    <property type="term" value="C:extracellular region"/>
    <property type="evidence" value="ECO:0007669"/>
    <property type="project" value="UniProtKB-SubCell"/>
</dbReference>
<keyword evidence="3" id="KW-0964">Secreted</keyword>
<evidence type="ECO:0000256" key="1">
    <source>
        <dbReference type="ARBA" id="ARBA00004613"/>
    </source>
</evidence>
<gene>
    <name evidence="7" type="ORF">LARSCL_LOCUS7815</name>
</gene>
<keyword evidence="5" id="KW-0732">Signal</keyword>
<organism evidence="7 8">
    <name type="scientific">Larinioides sclopetarius</name>
    <dbReference type="NCBI Taxonomy" id="280406"/>
    <lineage>
        <taxon>Eukaryota</taxon>
        <taxon>Metazoa</taxon>
        <taxon>Ecdysozoa</taxon>
        <taxon>Arthropoda</taxon>
        <taxon>Chelicerata</taxon>
        <taxon>Arachnida</taxon>
        <taxon>Araneae</taxon>
        <taxon>Araneomorphae</taxon>
        <taxon>Entelegynae</taxon>
        <taxon>Araneoidea</taxon>
        <taxon>Araneidae</taxon>
        <taxon>Larinioides</taxon>
    </lineage>
</organism>
<comment type="caution">
    <text evidence="7">The sequence shown here is derived from an EMBL/GenBank/DDBJ whole genome shotgun (WGS) entry which is preliminary data.</text>
</comment>
<dbReference type="InterPro" id="IPR000118">
    <property type="entry name" value="Granulin"/>
</dbReference>
<evidence type="ECO:0000259" key="6">
    <source>
        <dbReference type="PROSITE" id="PS00799"/>
    </source>
</evidence>
<dbReference type="PROSITE" id="PS00799">
    <property type="entry name" value="GRANULINS"/>
    <property type="match status" value="1"/>
</dbReference>
<dbReference type="Gene3D" id="2.10.25.160">
    <property type="entry name" value="Granulin"/>
    <property type="match status" value="1"/>
</dbReference>
<comment type="subcellular location">
    <subcellularLocation>
        <location evidence="1">Secreted</location>
    </subcellularLocation>
</comment>
<feature type="domain" description="Granulins" evidence="6">
    <location>
        <begin position="167"/>
        <end position="180"/>
    </location>
</feature>
<dbReference type="SMART" id="SM00277">
    <property type="entry name" value="GRAN"/>
    <property type="match status" value="1"/>
</dbReference>
<dbReference type="InterPro" id="IPR037277">
    <property type="entry name" value="Granulin_sf"/>
</dbReference>
<evidence type="ECO:0000313" key="7">
    <source>
        <dbReference type="EMBL" id="CAL1274967.1"/>
    </source>
</evidence>
<dbReference type="PANTHER" id="PTHR12274">
    <property type="entry name" value="GRANULIN"/>
    <property type="match status" value="1"/>
</dbReference>
<dbReference type="Pfam" id="PF00396">
    <property type="entry name" value="Granulin"/>
    <property type="match status" value="1"/>
</dbReference>
<name>A0AAV1ZTF0_9ARAC</name>
<feature type="chain" id="PRO_5043819284" description="Granulins domain-containing protein" evidence="5">
    <location>
        <begin position="20"/>
        <end position="200"/>
    </location>
</feature>
<dbReference type="InterPro" id="IPR039036">
    <property type="entry name" value="Granulin_fam"/>
</dbReference>
<reference evidence="7 8" key="1">
    <citation type="submission" date="2024-04" db="EMBL/GenBank/DDBJ databases">
        <authorList>
            <person name="Rising A."/>
            <person name="Reimegard J."/>
            <person name="Sonavane S."/>
            <person name="Akerstrom W."/>
            <person name="Nylinder S."/>
            <person name="Hedman E."/>
            <person name="Kallberg Y."/>
        </authorList>
    </citation>
    <scope>NUCLEOTIDE SEQUENCE [LARGE SCALE GENOMIC DNA]</scope>
</reference>
<sequence length="200" mass="22663">MIYFLTIALISCSLVSTSGLLCQDSNACNKGSKHCEDPIGKQWCCKEKTMICDEDSQCSFLMPFLPFIQLRPGTTESESSYVPDDDKILYDKYSSRKSKFTLNHLLNYNCERLGNDKSAKINAPNWKTNGTDIYCPGRKQRCPSQNTCCLIGKEKYGCCRYSDAVCCSDLIHCCPPDTVCHAETMQCTKKYTSRKMELLR</sequence>
<feature type="signal peptide" evidence="5">
    <location>
        <begin position="1"/>
        <end position="19"/>
    </location>
</feature>
<dbReference type="Proteomes" id="UP001497382">
    <property type="component" value="Unassembled WGS sequence"/>
</dbReference>
<comment type="similarity">
    <text evidence="2">Belongs to the granulin family.</text>
</comment>
<evidence type="ECO:0000256" key="2">
    <source>
        <dbReference type="ARBA" id="ARBA00010093"/>
    </source>
</evidence>
<evidence type="ECO:0000256" key="4">
    <source>
        <dbReference type="ARBA" id="ARBA00023157"/>
    </source>
</evidence>
<keyword evidence="8" id="KW-1185">Reference proteome</keyword>
<keyword evidence="4" id="KW-1015">Disulfide bond</keyword>
<evidence type="ECO:0000256" key="3">
    <source>
        <dbReference type="ARBA" id="ARBA00022525"/>
    </source>
</evidence>
<evidence type="ECO:0000256" key="5">
    <source>
        <dbReference type="SAM" id="SignalP"/>
    </source>
</evidence>
<protein>
    <recommendedName>
        <fullName evidence="6">Granulins domain-containing protein</fullName>
    </recommendedName>
</protein>
<dbReference type="EMBL" id="CAXIEN010000081">
    <property type="protein sequence ID" value="CAL1274967.1"/>
    <property type="molecule type" value="Genomic_DNA"/>
</dbReference>
<evidence type="ECO:0000313" key="8">
    <source>
        <dbReference type="Proteomes" id="UP001497382"/>
    </source>
</evidence>
<dbReference type="PANTHER" id="PTHR12274:SF3">
    <property type="entry name" value="PROGRANULIN"/>
    <property type="match status" value="1"/>
</dbReference>
<proteinExistence type="inferred from homology"/>